<gene>
    <name evidence="2" type="ORF">Sangu_3046300</name>
</gene>
<evidence type="ECO:0000313" key="2">
    <source>
        <dbReference type="EMBL" id="KAL0305192.1"/>
    </source>
</evidence>
<dbReference type="PANTHER" id="PTHR46890:SF48">
    <property type="entry name" value="RNA-DIRECTED DNA POLYMERASE"/>
    <property type="match status" value="1"/>
</dbReference>
<organism evidence="2">
    <name type="scientific">Sesamum angustifolium</name>
    <dbReference type="NCBI Taxonomy" id="2727405"/>
    <lineage>
        <taxon>Eukaryota</taxon>
        <taxon>Viridiplantae</taxon>
        <taxon>Streptophyta</taxon>
        <taxon>Embryophyta</taxon>
        <taxon>Tracheophyta</taxon>
        <taxon>Spermatophyta</taxon>
        <taxon>Magnoliopsida</taxon>
        <taxon>eudicotyledons</taxon>
        <taxon>Gunneridae</taxon>
        <taxon>Pentapetalae</taxon>
        <taxon>asterids</taxon>
        <taxon>lamiids</taxon>
        <taxon>Lamiales</taxon>
        <taxon>Pedaliaceae</taxon>
        <taxon>Sesamum</taxon>
    </lineage>
</organism>
<protein>
    <recommendedName>
        <fullName evidence="1">Reverse transcriptase domain-containing protein</fullName>
    </recommendedName>
</protein>
<sequence length="212" mass="23297">MDFFRRADVTTAQPHIIALVPKSEHSPSVADYRPISCCNVIYKVITKIIADRLSPALMQLVDSSQAAFVGAGTSLIIYFWLKKWFDSTRGSGFHLVVPLTSTLGRHSTRSHGRSSPEYYTVALNGSLHGHFPGKKGLRQGDPMSPALFLLYLPSIRILMECLQEFRDVSGLAVNNAKSNIFTAGIQNDTLDEALAMTDLLEGICQSGILAFH</sequence>
<dbReference type="PANTHER" id="PTHR46890">
    <property type="entry name" value="NON-LTR RETROLELEMENT REVERSE TRANSCRIPTASE-LIKE PROTEIN-RELATED"/>
    <property type="match status" value="1"/>
</dbReference>
<reference evidence="2" key="1">
    <citation type="submission" date="2020-06" db="EMBL/GenBank/DDBJ databases">
        <authorList>
            <person name="Li T."/>
            <person name="Hu X."/>
            <person name="Zhang T."/>
            <person name="Song X."/>
            <person name="Zhang H."/>
            <person name="Dai N."/>
            <person name="Sheng W."/>
            <person name="Hou X."/>
            <person name="Wei L."/>
        </authorList>
    </citation>
    <scope>NUCLEOTIDE SEQUENCE</scope>
    <source>
        <strain evidence="2">G01</strain>
        <tissue evidence="2">Leaf</tissue>
    </source>
</reference>
<dbReference type="AlphaFoldDB" id="A0AAW2KE13"/>
<dbReference type="InterPro" id="IPR043502">
    <property type="entry name" value="DNA/RNA_pol_sf"/>
</dbReference>
<dbReference type="InterPro" id="IPR000477">
    <property type="entry name" value="RT_dom"/>
</dbReference>
<name>A0AAW2KE13_9LAMI</name>
<proteinExistence type="predicted"/>
<dbReference type="EMBL" id="JACGWK010000135">
    <property type="protein sequence ID" value="KAL0305192.1"/>
    <property type="molecule type" value="Genomic_DNA"/>
</dbReference>
<evidence type="ECO:0000259" key="1">
    <source>
        <dbReference type="Pfam" id="PF00078"/>
    </source>
</evidence>
<comment type="caution">
    <text evidence="2">The sequence shown here is derived from an EMBL/GenBank/DDBJ whole genome shotgun (WGS) entry which is preliminary data.</text>
</comment>
<accession>A0AAW2KE13</accession>
<dbReference type="SUPFAM" id="SSF56672">
    <property type="entry name" value="DNA/RNA polymerases"/>
    <property type="match status" value="1"/>
</dbReference>
<reference evidence="2" key="2">
    <citation type="journal article" date="2024" name="Plant">
        <title>Genomic evolution and insights into agronomic trait innovations of Sesamum species.</title>
        <authorList>
            <person name="Miao H."/>
            <person name="Wang L."/>
            <person name="Qu L."/>
            <person name="Liu H."/>
            <person name="Sun Y."/>
            <person name="Le M."/>
            <person name="Wang Q."/>
            <person name="Wei S."/>
            <person name="Zheng Y."/>
            <person name="Lin W."/>
            <person name="Duan Y."/>
            <person name="Cao H."/>
            <person name="Xiong S."/>
            <person name="Wang X."/>
            <person name="Wei L."/>
            <person name="Li C."/>
            <person name="Ma Q."/>
            <person name="Ju M."/>
            <person name="Zhao R."/>
            <person name="Li G."/>
            <person name="Mu C."/>
            <person name="Tian Q."/>
            <person name="Mei H."/>
            <person name="Zhang T."/>
            <person name="Gao T."/>
            <person name="Zhang H."/>
        </authorList>
    </citation>
    <scope>NUCLEOTIDE SEQUENCE</scope>
    <source>
        <strain evidence="2">G01</strain>
    </source>
</reference>
<dbReference type="Pfam" id="PF00078">
    <property type="entry name" value="RVT_1"/>
    <property type="match status" value="1"/>
</dbReference>
<feature type="domain" description="Reverse transcriptase" evidence="1">
    <location>
        <begin position="22"/>
        <end position="152"/>
    </location>
</feature>
<dbReference type="InterPro" id="IPR052343">
    <property type="entry name" value="Retrotransposon-Effector_Assoc"/>
</dbReference>